<keyword evidence="3" id="KW-1185">Reference proteome</keyword>
<evidence type="ECO:0008006" key="4">
    <source>
        <dbReference type="Google" id="ProtNLM"/>
    </source>
</evidence>
<organism evidence="2 3">
    <name type="scientific">Dermatophagoides farinae</name>
    <name type="common">American house dust mite</name>
    <dbReference type="NCBI Taxonomy" id="6954"/>
    <lineage>
        <taxon>Eukaryota</taxon>
        <taxon>Metazoa</taxon>
        <taxon>Ecdysozoa</taxon>
        <taxon>Arthropoda</taxon>
        <taxon>Chelicerata</taxon>
        <taxon>Arachnida</taxon>
        <taxon>Acari</taxon>
        <taxon>Acariformes</taxon>
        <taxon>Sarcoptiformes</taxon>
        <taxon>Astigmata</taxon>
        <taxon>Psoroptidia</taxon>
        <taxon>Analgoidea</taxon>
        <taxon>Pyroglyphidae</taxon>
        <taxon>Dermatophagoidinae</taxon>
        <taxon>Dermatophagoides</taxon>
    </lineage>
</organism>
<reference evidence="2" key="1">
    <citation type="submission" date="2013-05" db="EMBL/GenBank/DDBJ databases">
        <authorList>
            <person name="Yim A.K.Y."/>
            <person name="Chan T.F."/>
            <person name="Ji K.M."/>
            <person name="Liu X.Y."/>
            <person name="Zhou J.W."/>
            <person name="Li R.Q."/>
            <person name="Yang K.Y."/>
            <person name="Li J."/>
            <person name="Li M."/>
            <person name="Law P.T.W."/>
            <person name="Wu Y.L."/>
            <person name="Cai Z.L."/>
            <person name="Qin H."/>
            <person name="Bao Y."/>
            <person name="Leung R.K.K."/>
            <person name="Ng P.K.S."/>
            <person name="Zou J."/>
            <person name="Zhong X.J."/>
            <person name="Ran P.X."/>
            <person name="Zhong N.S."/>
            <person name="Liu Z.G."/>
            <person name="Tsui S.K.W."/>
        </authorList>
    </citation>
    <scope>NUCLEOTIDE SEQUENCE</scope>
    <source>
        <strain evidence="2">Derf</strain>
        <tissue evidence="2">Whole organism</tissue>
    </source>
</reference>
<dbReference type="Proteomes" id="UP000790347">
    <property type="component" value="Unassembled WGS sequence"/>
</dbReference>
<protein>
    <recommendedName>
        <fullName evidence="4">Transmembrane protein</fullName>
    </recommendedName>
</protein>
<name>A0A922I405_DERFA</name>
<accession>A0A922I405</accession>
<keyword evidence="1" id="KW-1133">Transmembrane helix</keyword>
<gene>
    <name evidence="2" type="ORF">DERF_004490</name>
</gene>
<keyword evidence="1" id="KW-0812">Transmembrane</keyword>
<dbReference type="EMBL" id="ASGP02000002">
    <property type="protein sequence ID" value="KAH9520798.1"/>
    <property type="molecule type" value="Genomic_DNA"/>
</dbReference>
<proteinExistence type="predicted"/>
<sequence length="100" mass="12011">MNDPEKNERKKTKTNLPLNDQMVQMVKDLSIIFVFWSNSNFKFNQIPTMFFFLRPNLETETMTNKGLKMHRWMFLLFNLLLLLIQGQVHELIDTDTDTDR</sequence>
<feature type="transmembrane region" description="Helical" evidence="1">
    <location>
        <begin position="72"/>
        <end position="92"/>
    </location>
</feature>
<dbReference type="AlphaFoldDB" id="A0A922I405"/>
<evidence type="ECO:0000313" key="2">
    <source>
        <dbReference type="EMBL" id="KAH9520798.1"/>
    </source>
</evidence>
<comment type="caution">
    <text evidence="2">The sequence shown here is derived from an EMBL/GenBank/DDBJ whole genome shotgun (WGS) entry which is preliminary data.</text>
</comment>
<evidence type="ECO:0000256" key="1">
    <source>
        <dbReference type="SAM" id="Phobius"/>
    </source>
</evidence>
<evidence type="ECO:0000313" key="3">
    <source>
        <dbReference type="Proteomes" id="UP000790347"/>
    </source>
</evidence>
<keyword evidence="1" id="KW-0472">Membrane</keyword>
<reference evidence="2" key="2">
    <citation type="journal article" date="2022" name="Res Sq">
        <title>Comparative Genomics Reveals Insights into the Divergent Evolution of Astigmatic Mites and Household Pest Adaptations.</title>
        <authorList>
            <person name="Xiong Q."/>
            <person name="Wan A.T.-Y."/>
            <person name="Liu X.-Y."/>
            <person name="Fung C.S.-H."/>
            <person name="Xiao X."/>
            <person name="Malainual N."/>
            <person name="Hou J."/>
            <person name="Wang L."/>
            <person name="Wang M."/>
            <person name="Yang K."/>
            <person name="Cui Y."/>
            <person name="Leung E."/>
            <person name="Nong W."/>
            <person name="Shin S.-K."/>
            <person name="Au S."/>
            <person name="Jeong K.Y."/>
            <person name="Chew F.T."/>
            <person name="Hui J."/>
            <person name="Leung T.F."/>
            <person name="Tungtrongchitr A."/>
            <person name="Zhong N."/>
            <person name="Liu Z."/>
            <person name="Tsui S."/>
        </authorList>
    </citation>
    <scope>NUCLEOTIDE SEQUENCE</scope>
    <source>
        <strain evidence="2">Derf</strain>
        <tissue evidence="2">Whole organism</tissue>
    </source>
</reference>